<feature type="domain" description="Exonuclease" evidence="6">
    <location>
        <begin position="8"/>
        <end position="184"/>
    </location>
</feature>
<comment type="similarity">
    <text evidence="1">Belongs to the oligoribonuclease family.</text>
</comment>
<evidence type="ECO:0000256" key="5">
    <source>
        <dbReference type="SAM" id="MobiDB-lite"/>
    </source>
</evidence>
<evidence type="ECO:0000313" key="8">
    <source>
        <dbReference type="Proteomes" id="UP000750522"/>
    </source>
</evidence>
<evidence type="ECO:0000313" key="7">
    <source>
        <dbReference type="EMBL" id="KAF5095918.1"/>
    </source>
</evidence>
<protein>
    <recommendedName>
        <fullName evidence="6">Exonuclease domain-containing protein</fullName>
    </recommendedName>
</protein>
<proteinExistence type="inferred from homology"/>
<dbReference type="SUPFAM" id="SSF53098">
    <property type="entry name" value="Ribonuclease H-like"/>
    <property type="match status" value="1"/>
</dbReference>
<dbReference type="GO" id="GO:0003676">
    <property type="term" value="F:nucleic acid binding"/>
    <property type="evidence" value="ECO:0007669"/>
    <property type="project" value="InterPro"/>
</dbReference>
<dbReference type="InterPro" id="IPR036397">
    <property type="entry name" value="RNaseH_sf"/>
</dbReference>
<dbReference type="AlphaFoldDB" id="A0A9P5KSJ5"/>
<feature type="region of interest" description="Disordered" evidence="5">
    <location>
        <begin position="189"/>
        <end position="216"/>
    </location>
</feature>
<dbReference type="PANTHER" id="PTHR11046:SF0">
    <property type="entry name" value="OLIGORIBONUCLEASE, MITOCHONDRIAL"/>
    <property type="match status" value="1"/>
</dbReference>
<name>A0A9P5KSJ5_GEOCN</name>
<dbReference type="InterPro" id="IPR022894">
    <property type="entry name" value="Oligoribonuclease"/>
</dbReference>
<dbReference type="InterPro" id="IPR012337">
    <property type="entry name" value="RNaseH-like_sf"/>
</dbReference>
<dbReference type="FunFam" id="3.30.420.10:FF:000003">
    <property type="entry name" value="Oligoribonuclease"/>
    <property type="match status" value="1"/>
</dbReference>
<dbReference type="EMBL" id="QQZK01000132">
    <property type="protein sequence ID" value="KAF5095918.1"/>
    <property type="molecule type" value="Genomic_DNA"/>
</dbReference>
<dbReference type="GO" id="GO:0000175">
    <property type="term" value="F:3'-5'-RNA exonuclease activity"/>
    <property type="evidence" value="ECO:0007669"/>
    <property type="project" value="InterPro"/>
</dbReference>
<keyword evidence="2" id="KW-0540">Nuclease</keyword>
<evidence type="ECO:0000259" key="6">
    <source>
        <dbReference type="SMART" id="SM00479"/>
    </source>
</evidence>
<keyword evidence="4" id="KW-0269">Exonuclease</keyword>
<reference evidence="7" key="1">
    <citation type="journal article" date="2020" name="Front. Microbiol.">
        <title>Phenotypic and Genetic Characterization of the Cheese Ripening Yeast Geotrichum candidum.</title>
        <authorList>
            <person name="Perkins V."/>
            <person name="Vignola S."/>
            <person name="Lessard M.H."/>
            <person name="Plante P.L."/>
            <person name="Corbeil J."/>
            <person name="Dugat-Bony E."/>
            <person name="Frenette M."/>
            <person name="Labrie S."/>
        </authorList>
    </citation>
    <scope>NUCLEOTIDE SEQUENCE</scope>
    <source>
        <strain evidence="7">LMA-70</strain>
    </source>
</reference>
<dbReference type="InterPro" id="IPR013520">
    <property type="entry name" value="Ribonucl_H"/>
</dbReference>
<accession>A0A9P5KSJ5</accession>
<evidence type="ECO:0000256" key="3">
    <source>
        <dbReference type="ARBA" id="ARBA00022801"/>
    </source>
</evidence>
<dbReference type="Gene3D" id="3.30.420.10">
    <property type="entry name" value="Ribonuclease H-like superfamily/Ribonuclease H"/>
    <property type="match status" value="1"/>
</dbReference>
<dbReference type="Proteomes" id="UP000750522">
    <property type="component" value="Unassembled WGS sequence"/>
</dbReference>
<comment type="caution">
    <text evidence="7">The sequence shown here is derived from an EMBL/GenBank/DDBJ whole genome shotgun (WGS) entry which is preliminary data.</text>
</comment>
<dbReference type="CDD" id="cd06135">
    <property type="entry name" value="Orn"/>
    <property type="match status" value="1"/>
</dbReference>
<dbReference type="PANTHER" id="PTHR11046">
    <property type="entry name" value="OLIGORIBONUCLEASE, MITOCHONDRIAL"/>
    <property type="match status" value="1"/>
</dbReference>
<sequence>MTAGNDAPLVWVDCEMTGLDSQKDNIIEICCLITDGNLDLIEPEGFEAVIHYPQERMDDMNEWCVQHHGDSGLTAKVVNSTNTLEDVEARLLEYIKKYVPKPRTGLLAGNSIHQDRIFMVREFPKVIEYLNYRQIDVSSFKEIAKRVNPRLLMGLPEKKYDHTARADIEESIKELKWYYENFFVLPEKGTTKGVGASTADQDKQPSNENAKRPRTE</sequence>
<evidence type="ECO:0000256" key="1">
    <source>
        <dbReference type="ARBA" id="ARBA00009921"/>
    </source>
</evidence>
<organism evidence="7 8">
    <name type="scientific">Geotrichum candidum</name>
    <name type="common">Oospora lactis</name>
    <name type="synonym">Dipodascus geotrichum</name>
    <dbReference type="NCBI Taxonomy" id="1173061"/>
    <lineage>
        <taxon>Eukaryota</taxon>
        <taxon>Fungi</taxon>
        <taxon>Dikarya</taxon>
        <taxon>Ascomycota</taxon>
        <taxon>Saccharomycotina</taxon>
        <taxon>Dipodascomycetes</taxon>
        <taxon>Dipodascales</taxon>
        <taxon>Dipodascaceae</taxon>
        <taxon>Geotrichum</taxon>
    </lineage>
</organism>
<gene>
    <name evidence="7" type="ORF">DV451_004475</name>
</gene>
<keyword evidence="3" id="KW-0378">Hydrolase</keyword>
<dbReference type="SMART" id="SM00479">
    <property type="entry name" value="EXOIII"/>
    <property type="match status" value="1"/>
</dbReference>
<dbReference type="NCBIfam" id="NF003765">
    <property type="entry name" value="PRK05359.1"/>
    <property type="match status" value="1"/>
</dbReference>
<reference evidence="7" key="2">
    <citation type="submission" date="2020-01" db="EMBL/GenBank/DDBJ databases">
        <authorList>
            <person name="Perkins V."/>
            <person name="Lessard M.-H."/>
            <person name="Dugat-Bony E."/>
            <person name="Frenette M."/>
            <person name="Labrie S."/>
        </authorList>
    </citation>
    <scope>NUCLEOTIDE SEQUENCE</scope>
    <source>
        <strain evidence="7">LMA-70</strain>
    </source>
</reference>
<dbReference type="GO" id="GO:0005739">
    <property type="term" value="C:mitochondrion"/>
    <property type="evidence" value="ECO:0007669"/>
    <property type="project" value="TreeGrafter"/>
</dbReference>
<evidence type="ECO:0000256" key="2">
    <source>
        <dbReference type="ARBA" id="ARBA00022722"/>
    </source>
</evidence>
<feature type="compositionally biased region" description="Basic and acidic residues" evidence="5">
    <location>
        <begin position="200"/>
        <end position="216"/>
    </location>
</feature>
<dbReference type="Pfam" id="PF00929">
    <property type="entry name" value="RNase_T"/>
    <property type="match status" value="1"/>
</dbReference>
<evidence type="ECO:0000256" key="4">
    <source>
        <dbReference type="ARBA" id="ARBA00022839"/>
    </source>
</evidence>